<dbReference type="Proteomes" id="UP000612282">
    <property type="component" value="Unassembled WGS sequence"/>
</dbReference>
<evidence type="ECO:0000256" key="1">
    <source>
        <dbReference type="ARBA" id="ARBA00022527"/>
    </source>
</evidence>
<dbReference type="EMBL" id="BOMG01000104">
    <property type="protein sequence ID" value="GID60150.1"/>
    <property type="molecule type" value="Genomic_DNA"/>
</dbReference>
<reference evidence="3 4" key="1">
    <citation type="submission" date="2021-01" db="EMBL/GenBank/DDBJ databases">
        <title>Whole genome shotgun sequence of Actinoplanes couchii NBRC 106145.</title>
        <authorList>
            <person name="Komaki H."/>
            <person name="Tamura T."/>
        </authorList>
    </citation>
    <scope>NUCLEOTIDE SEQUENCE [LARGE SCALE GENOMIC DNA]</scope>
    <source>
        <strain evidence="3 4">NBRC 106145</strain>
    </source>
</reference>
<dbReference type="CDD" id="cd16936">
    <property type="entry name" value="HATPase_RsbW-like"/>
    <property type="match status" value="1"/>
</dbReference>
<dbReference type="Pfam" id="PF13581">
    <property type="entry name" value="HATPase_c_2"/>
    <property type="match status" value="1"/>
</dbReference>
<evidence type="ECO:0000313" key="4">
    <source>
        <dbReference type="Proteomes" id="UP000612282"/>
    </source>
</evidence>
<feature type="domain" description="Histidine kinase/HSP90-like ATPase" evidence="2">
    <location>
        <begin position="15"/>
        <end position="117"/>
    </location>
</feature>
<gene>
    <name evidence="3" type="ORF">Aco03nite_085540</name>
</gene>
<dbReference type="InterPro" id="IPR003594">
    <property type="entry name" value="HATPase_dom"/>
</dbReference>
<name>A0ABQ3XP16_9ACTN</name>
<dbReference type="PANTHER" id="PTHR35526:SF3">
    <property type="entry name" value="ANTI-SIGMA-F FACTOR RSBW"/>
    <property type="match status" value="1"/>
</dbReference>
<evidence type="ECO:0000313" key="3">
    <source>
        <dbReference type="EMBL" id="GID60150.1"/>
    </source>
</evidence>
<dbReference type="Gene3D" id="3.30.565.10">
    <property type="entry name" value="Histidine kinase-like ATPase, C-terminal domain"/>
    <property type="match status" value="1"/>
</dbReference>
<dbReference type="PANTHER" id="PTHR35526">
    <property type="entry name" value="ANTI-SIGMA-F FACTOR RSBW-RELATED"/>
    <property type="match status" value="1"/>
</dbReference>
<comment type="caution">
    <text evidence="3">The sequence shown here is derived from an EMBL/GenBank/DDBJ whole genome shotgun (WGS) entry which is preliminary data.</text>
</comment>
<dbReference type="InterPro" id="IPR036890">
    <property type="entry name" value="HATPase_C_sf"/>
</dbReference>
<keyword evidence="4" id="KW-1185">Reference proteome</keyword>
<keyword evidence="1" id="KW-0723">Serine/threonine-protein kinase</keyword>
<keyword evidence="1" id="KW-0808">Transferase</keyword>
<protein>
    <recommendedName>
        <fullName evidence="2">Histidine kinase/HSP90-like ATPase domain-containing protein</fullName>
    </recommendedName>
</protein>
<dbReference type="RefSeq" id="WP_203806895.1">
    <property type="nucleotide sequence ID" value="NZ_BAAAQE010000094.1"/>
</dbReference>
<dbReference type="InterPro" id="IPR050267">
    <property type="entry name" value="Anti-sigma-factor_SerPK"/>
</dbReference>
<keyword evidence="1" id="KW-0418">Kinase</keyword>
<accession>A0ABQ3XP16</accession>
<evidence type="ECO:0000259" key="2">
    <source>
        <dbReference type="Pfam" id="PF13581"/>
    </source>
</evidence>
<dbReference type="SUPFAM" id="SSF55874">
    <property type="entry name" value="ATPase domain of HSP90 chaperone/DNA topoisomerase II/histidine kinase"/>
    <property type="match status" value="1"/>
</dbReference>
<organism evidence="3 4">
    <name type="scientific">Actinoplanes couchii</name>
    <dbReference type="NCBI Taxonomy" id="403638"/>
    <lineage>
        <taxon>Bacteria</taxon>
        <taxon>Bacillati</taxon>
        <taxon>Actinomycetota</taxon>
        <taxon>Actinomycetes</taxon>
        <taxon>Micromonosporales</taxon>
        <taxon>Micromonosporaceae</taxon>
        <taxon>Actinoplanes</taxon>
    </lineage>
</organism>
<proteinExistence type="predicted"/>
<sequence length="137" mass="14687">MDDLRLPFHRSLDSARIRHAVRATLPDDVDADLADDVLLVVSELVQNVVHHTAGGGELRLSHRDGAIAIEVADVSTDPPHIHGPDARRVRGRGLMIVAAVSRAWGTRARDQGKVVWAEIDFPGPPPAAAHGRVATAP</sequence>